<comment type="cofactor">
    <cofactor evidence="1">
        <name>Mo-bis(molybdopterin guanine dinucleotide)</name>
        <dbReference type="ChEBI" id="CHEBI:60539"/>
    </cofactor>
</comment>
<evidence type="ECO:0000256" key="2">
    <source>
        <dbReference type="ARBA" id="ARBA00001966"/>
    </source>
</evidence>
<evidence type="ECO:0000256" key="7">
    <source>
        <dbReference type="ARBA" id="ARBA00023002"/>
    </source>
</evidence>
<dbReference type="InterPro" id="IPR010046">
    <property type="entry name" value="Mopterin_OxRdtse_a_bac"/>
</dbReference>
<dbReference type="InterPro" id="IPR041953">
    <property type="entry name" value="YdeP_MopB"/>
</dbReference>
<name>A0ABU2ZIY5_9SPHN</name>
<evidence type="ECO:0000259" key="11">
    <source>
        <dbReference type="Pfam" id="PF00384"/>
    </source>
</evidence>
<dbReference type="EMBL" id="JAVRHS010000008">
    <property type="protein sequence ID" value="MDT0576578.1"/>
    <property type="molecule type" value="Genomic_DNA"/>
</dbReference>
<keyword evidence="4" id="KW-0004">4Fe-4S</keyword>
<comment type="similarity">
    <text evidence="3">Belongs to the prokaryotic molybdopterin-containing oxidoreductase family.</text>
</comment>
<evidence type="ECO:0000313" key="14">
    <source>
        <dbReference type="Proteomes" id="UP001259803"/>
    </source>
</evidence>
<dbReference type="InterPro" id="IPR009010">
    <property type="entry name" value="Asp_de-COase-like_dom_sf"/>
</dbReference>
<evidence type="ECO:0000256" key="3">
    <source>
        <dbReference type="ARBA" id="ARBA00010312"/>
    </source>
</evidence>
<accession>A0ABU2ZIY5</accession>
<evidence type="ECO:0000259" key="12">
    <source>
        <dbReference type="Pfam" id="PF01568"/>
    </source>
</evidence>
<evidence type="ECO:0000256" key="9">
    <source>
        <dbReference type="ARBA" id="ARBA00023014"/>
    </source>
</evidence>
<dbReference type="InterPro" id="IPR037951">
    <property type="entry name" value="MopB_CT_YdeP"/>
</dbReference>
<dbReference type="CDD" id="cd02787">
    <property type="entry name" value="MopB_CT_ydeP"/>
    <property type="match status" value="1"/>
</dbReference>
<evidence type="ECO:0000256" key="4">
    <source>
        <dbReference type="ARBA" id="ARBA00022485"/>
    </source>
</evidence>
<keyword evidence="7" id="KW-0560">Oxidoreductase</keyword>
<feature type="compositionally biased region" description="Polar residues" evidence="10">
    <location>
        <begin position="14"/>
        <end position="38"/>
    </location>
</feature>
<protein>
    <submittedName>
        <fullName evidence="13">FdhF/YdeP family oxidoreductase</fullName>
    </submittedName>
</protein>
<dbReference type="Pfam" id="PF01568">
    <property type="entry name" value="Molydop_binding"/>
    <property type="match status" value="1"/>
</dbReference>
<reference evidence="13 14" key="1">
    <citation type="submission" date="2023-09" db="EMBL/GenBank/DDBJ databases">
        <authorList>
            <person name="Rey-Velasco X."/>
        </authorList>
    </citation>
    <scope>NUCLEOTIDE SEQUENCE [LARGE SCALE GENOMIC DNA]</scope>
    <source>
        <strain evidence="13 14">F390</strain>
    </source>
</reference>
<dbReference type="CDD" id="cd02767">
    <property type="entry name" value="MopB_ydeP"/>
    <property type="match status" value="1"/>
</dbReference>
<dbReference type="PIRSF" id="PIRSF000144">
    <property type="entry name" value="CbbBc"/>
    <property type="match status" value="1"/>
</dbReference>
<keyword evidence="8" id="KW-0408">Iron</keyword>
<comment type="caution">
    <text evidence="13">The sequence shown here is derived from an EMBL/GenBank/DDBJ whole genome shotgun (WGS) entry which is preliminary data.</text>
</comment>
<dbReference type="RefSeq" id="WP_311341151.1">
    <property type="nucleotide sequence ID" value="NZ_JAVRHS010000008.1"/>
</dbReference>
<dbReference type="PANTHER" id="PTHR43105:SF4">
    <property type="entry name" value="PROTEIN YDEP"/>
    <property type="match status" value="1"/>
</dbReference>
<dbReference type="Gene3D" id="3.40.50.740">
    <property type="match status" value="1"/>
</dbReference>
<feature type="domain" description="Molybdopterin dinucleotide-binding" evidence="12">
    <location>
        <begin position="679"/>
        <end position="786"/>
    </location>
</feature>
<evidence type="ECO:0000313" key="13">
    <source>
        <dbReference type="EMBL" id="MDT0576578.1"/>
    </source>
</evidence>
<comment type="cofactor">
    <cofactor evidence="2">
        <name>[4Fe-4S] cluster</name>
        <dbReference type="ChEBI" id="CHEBI:49883"/>
    </cofactor>
</comment>
<dbReference type="SUPFAM" id="SSF50692">
    <property type="entry name" value="ADC-like"/>
    <property type="match status" value="1"/>
</dbReference>
<evidence type="ECO:0000256" key="1">
    <source>
        <dbReference type="ARBA" id="ARBA00001942"/>
    </source>
</evidence>
<dbReference type="SUPFAM" id="SSF53706">
    <property type="entry name" value="Formate dehydrogenase/DMSO reductase, domains 1-3"/>
    <property type="match status" value="1"/>
</dbReference>
<proteinExistence type="inferred from homology"/>
<dbReference type="PANTHER" id="PTHR43105">
    <property type="entry name" value="RESPIRATORY NITRATE REDUCTASE"/>
    <property type="match status" value="1"/>
</dbReference>
<dbReference type="InterPro" id="IPR006657">
    <property type="entry name" value="MoPterin_dinucl-bd_dom"/>
</dbReference>
<keyword evidence="14" id="KW-1185">Reference proteome</keyword>
<organism evidence="13 14">
    <name type="scientific">Croceicoccus esteveae</name>
    <dbReference type="NCBI Taxonomy" id="3075597"/>
    <lineage>
        <taxon>Bacteria</taxon>
        <taxon>Pseudomonadati</taxon>
        <taxon>Pseudomonadota</taxon>
        <taxon>Alphaproteobacteria</taxon>
        <taxon>Sphingomonadales</taxon>
        <taxon>Erythrobacteraceae</taxon>
        <taxon>Croceicoccus</taxon>
    </lineage>
</organism>
<dbReference type="Proteomes" id="UP001259803">
    <property type="component" value="Unassembled WGS sequence"/>
</dbReference>
<feature type="region of interest" description="Disordered" evidence="10">
    <location>
        <begin position="1"/>
        <end position="38"/>
    </location>
</feature>
<evidence type="ECO:0000256" key="5">
    <source>
        <dbReference type="ARBA" id="ARBA00022505"/>
    </source>
</evidence>
<keyword evidence="5" id="KW-0500">Molybdenum</keyword>
<sequence>MAADHTGSGEETHFNGQQPDQQAQTPLHSANGSSSRTLAQPREYHGAAGGFGSLQGIARIELKQRAGPGAAETLYRQNKPEGHMCTSCAWAKPPNPHVAEFCENGAKATLWDLTSDRCTPEWIWQHTVTELRSRSDYELEMRGRLTEPMRYDAQTDRYVRASWEEAFANIAAELNRLDPKAVTFYASGKAALEPSYLYAIFARAYGHNNLPDSSNMCHETTSVGLKEVIGSPVGTCTLEDLDHCDAIFYLGQNPGTNSPRLMRPLQQAVQRGCKIVTFNPLREKGLLEFIDPQNPVQMITQRPTSLSHLYMQVKPGGDIAALMGVCKRVLERDAMARAAGAKPVLDDDFLAQHTAGLDAFRAKVDATGWDEIERNSGIDRPELERAGDVYAEARNVMGIYGMGITQHVHGSQAIGMLVNLLLLNGNIGRQGAGCTPIRGHSNVQGQRTVGITEKTKLAPVAKYRELFDLETPPEDGHTTVEFVQAVLDRTNKGFIGLGGNLAKAVPDHERVHAAWGDMELTVHIATKLNKTHMMPGKSSWILPCLVRAEDDVQASGRQTVTMEDSFSHIYGSIGKRAPASEHLKSETAIICELAKATLPPRQKLRWDEWMGDYGIIRDLIARTFLDEFHDMNARMNQPGGFYRGNGAHDRIWKTDSGKAQFTDPTVLNACGIGEAEGRYHLVTVRSNDQFNTTIYGHSDRLRGLEGTRMIVLVSPQDMARDGLSDGDMVTLVGDAGDDVRRVVKGLKVTPFNLPSGCVAGYFPELNPLVPLWYHDVLSKTPASKGVPVRLVKE</sequence>
<dbReference type="InterPro" id="IPR006656">
    <property type="entry name" value="Mopterin_OxRdtase"/>
</dbReference>
<dbReference type="Gene3D" id="3.40.228.10">
    <property type="entry name" value="Dimethylsulfoxide Reductase, domain 2"/>
    <property type="match status" value="1"/>
</dbReference>
<evidence type="ECO:0000256" key="6">
    <source>
        <dbReference type="ARBA" id="ARBA00022723"/>
    </source>
</evidence>
<dbReference type="Pfam" id="PF00384">
    <property type="entry name" value="Molybdopterin"/>
    <property type="match status" value="1"/>
</dbReference>
<evidence type="ECO:0000256" key="10">
    <source>
        <dbReference type="SAM" id="MobiDB-lite"/>
    </source>
</evidence>
<dbReference type="InterPro" id="IPR050123">
    <property type="entry name" value="Prok_molybdopt-oxidoreductase"/>
</dbReference>
<dbReference type="NCBIfam" id="TIGR01701">
    <property type="entry name" value="Fdhalpha-like"/>
    <property type="match status" value="1"/>
</dbReference>
<gene>
    <name evidence="13" type="ORF">RM533_10320</name>
</gene>
<dbReference type="Gene3D" id="2.40.40.20">
    <property type="match status" value="1"/>
</dbReference>
<evidence type="ECO:0000256" key="8">
    <source>
        <dbReference type="ARBA" id="ARBA00023004"/>
    </source>
</evidence>
<feature type="domain" description="Molybdopterin oxidoreductase" evidence="11">
    <location>
        <begin position="144"/>
        <end position="528"/>
    </location>
</feature>
<keyword evidence="9" id="KW-0411">Iron-sulfur</keyword>
<keyword evidence="6" id="KW-0479">Metal-binding</keyword>